<comment type="caution">
    <text evidence="1">The sequence shown here is derived from an EMBL/GenBank/DDBJ whole genome shotgun (WGS) entry which is preliminary data.</text>
</comment>
<evidence type="ECO:0000313" key="1">
    <source>
        <dbReference type="EMBL" id="PJB50955.1"/>
    </source>
</evidence>
<proteinExistence type="predicted"/>
<sequence length="62" mass="6981">MPFVKDERKKIGFCPAVAGQDKLFKFANRQISQQKLSIDFKKPFDLLARLPAEARAEGEGEA</sequence>
<gene>
    <name evidence="1" type="ORF">CO101_03380</name>
</gene>
<organism evidence="1 2">
    <name type="scientific">Candidatus Berkelbacteria bacterium CG_4_9_14_3_um_filter_39_23</name>
    <dbReference type="NCBI Taxonomy" id="1974508"/>
    <lineage>
        <taxon>Bacteria</taxon>
        <taxon>Candidatus Berkelbacteria</taxon>
    </lineage>
</organism>
<accession>A0A2M8C4D7</accession>
<dbReference type="EMBL" id="PFTZ01000097">
    <property type="protein sequence ID" value="PJB50955.1"/>
    <property type="molecule type" value="Genomic_DNA"/>
</dbReference>
<name>A0A2M8C4D7_9BACT</name>
<dbReference type="AlphaFoldDB" id="A0A2M8C4D7"/>
<reference evidence="2" key="1">
    <citation type="submission" date="2017-09" db="EMBL/GenBank/DDBJ databases">
        <title>Depth-based differentiation of microbial function through sediment-hosted aquifers and enrichment of novel symbionts in the deep terrestrial subsurface.</title>
        <authorList>
            <person name="Probst A.J."/>
            <person name="Ladd B."/>
            <person name="Jarett J.K."/>
            <person name="Geller-Mcgrath D.E."/>
            <person name="Sieber C.M.K."/>
            <person name="Emerson J.B."/>
            <person name="Anantharaman K."/>
            <person name="Thomas B.C."/>
            <person name="Malmstrom R."/>
            <person name="Stieglmeier M."/>
            <person name="Klingl A."/>
            <person name="Woyke T."/>
            <person name="Ryan C.M."/>
            <person name="Banfield J.F."/>
        </authorList>
    </citation>
    <scope>NUCLEOTIDE SEQUENCE [LARGE SCALE GENOMIC DNA]</scope>
</reference>
<evidence type="ECO:0000313" key="2">
    <source>
        <dbReference type="Proteomes" id="UP000229421"/>
    </source>
</evidence>
<protein>
    <submittedName>
        <fullName evidence="1">Uncharacterized protein</fullName>
    </submittedName>
</protein>
<dbReference type="Proteomes" id="UP000229421">
    <property type="component" value="Unassembled WGS sequence"/>
</dbReference>
<feature type="non-terminal residue" evidence="1">
    <location>
        <position position="62"/>
    </location>
</feature>